<accession>A0A2U2N9S7</accession>
<evidence type="ECO:0000259" key="1">
    <source>
        <dbReference type="Pfam" id="PF06527"/>
    </source>
</evidence>
<keyword evidence="3" id="KW-1185">Reference proteome</keyword>
<sequence>MIPARWAFRLRPRPEELLSSYLCRVAFAHGSQPYRFHRLYWPRMELWTRDIDRGVPLAVLAAACKTSGLSLPEVTDLTLAPEQAALVKNASIPGVTPFVLSLGIYHRARQHHGQQFCPDCLAEGSGFIKRWRLAFVFGCERHRRVLLDACPHCGAPPAPHRNLIPRLEACERCHGLLSAPAETAAQPSASAWALQRLLLSAAGVRASEARQDVDAYPQGSAATYRSLFSAVGDPRIHARLRASLGLPGLPEGSLERRRLEHRRVEQRALLIETVAAWLSNWPEAFRVGAQESRMTQRVFARLHLDGVVAAEIARLPSGQQRTRVTRSARPAAAWQRRKREKLEAYRERRARALLKSLT</sequence>
<protein>
    <recommendedName>
        <fullName evidence="1">TniQ domain-containing protein</fullName>
    </recommendedName>
</protein>
<dbReference type="AlphaFoldDB" id="A0A2U2N9S7"/>
<evidence type="ECO:0000313" key="3">
    <source>
        <dbReference type="Proteomes" id="UP000245474"/>
    </source>
</evidence>
<proteinExistence type="predicted"/>
<evidence type="ECO:0000313" key="2">
    <source>
        <dbReference type="EMBL" id="PWG65699.1"/>
    </source>
</evidence>
<dbReference type="EMBL" id="QFFI01000001">
    <property type="protein sequence ID" value="PWG65699.1"/>
    <property type="molecule type" value="Genomic_DNA"/>
</dbReference>
<feature type="domain" description="TniQ" evidence="1">
    <location>
        <begin position="8"/>
        <end position="146"/>
    </location>
</feature>
<dbReference type="InterPro" id="IPR009492">
    <property type="entry name" value="TniQ"/>
</dbReference>
<comment type="caution">
    <text evidence="2">The sequence shown here is derived from an EMBL/GenBank/DDBJ whole genome shotgun (WGS) entry which is preliminary data.</text>
</comment>
<dbReference type="RefSeq" id="WP_109674976.1">
    <property type="nucleotide sequence ID" value="NZ_CP086615.1"/>
</dbReference>
<dbReference type="Proteomes" id="UP000245474">
    <property type="component" value="Unassembled WGS sequence"/>
</dbReference>
<reference evidence="2 3" key="1">
    <citation type="submission" date="2018-05" db="EMBL/GenBank/DDBJ databases">
        <title>Spiribacter halobius sp. nov., a moderately halophilic bacterium isolated from marine solar saltern.</title>
        <authorList>
            <person name="Zheng W.-S."/>
            <person name="Lu D.-C."/>
            <person name="Du Z.-J."/>
        </authorList>
    </citation>
    <scope>NUCLEOTIDE SEQUENCE [LARGE SCALE GENOMIC DNA]</scope>
    <source>
        <strain evidence="2 3">E85</strain>
    </source>
</reference>
<dbReference type="OrthoDB" id="6917259at2"/>
<organism evidence="2 3">
    <name type="scientific">Sediminicurvatus halobius</name>
    <dbReference type="NCBI Taxonomy" id="2182432"/>
    <lineage>
        <taxon>Bacteria</taxon>
        <taxon>Pseudomonadati</taxon>
        <taxon>Pseudomonadota</taxon>
        <taxon>Gammaproteobacteria</taxon>
        <taxon>Chromatiales</taxon>
        <taxon>Ectothiorhodospiraceae</taxon>
        <taxon>Sediminicurvatus</taxon>
    </lineage>
</organism>
<gene>
    <name evidence="2" type="ORF">DEM34_00025</name>
</gene>
<name>A0A2U2N9S7_9GAMM</name>
<dbReference type="Pfam" id="PF06527">
    <property type="entry name" value="TniQ"/>
    <property type="match status" value="1"/>
</dbReference>